<dbReference type="Proteomes" id="UP000815677">
    <property type="component" value="Unassembled WGS sequence"/>
</dbReference>
<evidence type="ECO:0008006" key="4">
    <source>
        <dbReference type="Google" id="ProtNLM"/>
    </source>
</evidence>
<feature type="region of interest" description="Disordered" evidence="1">
    <location>
        <begin position="181"/>
        <end position="223"/>
    </location>
</feature>
<reference evidence="2" key="1">
    <citation type="submission" date="2014-09" db="EMBL/GenBank/DDBJ databases">
        <title>Genome sequence of the luminous mushroom Mycena chlorophos for searching fungal bioluminescence genes.</title>
        <authorList>
            <person name="Tanaka Y."/>
            <person name="Kasuga D."/>
            <person name="Oba Y."/>
            <person name="Hase S."/>
            <person name="Sato K."/>
            <person name="Oba Y."/>
            <person name="Sakakibara Y."/>
        </authorList>
    </citation>
    <scope>NUCLEOTIDE SEQUENCE</scope>
</reference>
<accession>A0ABQ0L6A0</accession>
<evidence type="ECO:0000256" key="1">
    <source>
        <dbReference type="SAM" id="MobiDB-lite"/>
    </source>
</evidence>
<organism evidence="2 3">
    <name type="scientific">Mycena chlorophos</name>
    <name type="common">Agaric fungus</name>
    <name type="synonym">Agaricus chlorophos</name>
    <dbReference type="NCBI Taxonomy" id="658473"/>
    <lineage>
        <taxon>Eukaryota</taxon>
        <taxon>Fungi</taxon>
        <taxon>Dikarya</taxon>
        <taxon>Basidiomycota</taxon>
        <taxon>Agaricomycotina</taxon>
        <taxon>Agaricomycetes</taxon>
        <taxon>Agaricomycetidae</taxon>
        <taxon>Agaricales</taxon>
        <taxon>Marasmiineae</taxon>
        <taxon>Mycenaceae</taxon>
        <taxon>Mycena</taxon>
    </lineage>
</organism>
<proteinExistence type="predicted"/>
<name>A0ABQ0L6A0_MYCCL</name>
<feature type="compositionally biased region" description="Basic residues" evidence="1">
    <location>
        <begin position="296"/>
        <end position="311"/>
    </location>
</feature>
<dbReference type="EMBL" id="DF842729">
    <property type="protein sequence ID" value="GAT46688.1"/>
    <property type="molecule type" value="Genomic_DNA"/>
</dbReference>
<evidence type="ECO:0000313" key="2">
    <source>
        <dbReference type="EMBL" id="GAT46688.1"/>
    </source>
</evidence>
<feature type="region of interest" description="Disordered" evidence="1">
    <location>
        <begin position="288"/>
        <end position="311"/>
    </location>
</feature>
<feature type="region of interest" description="Disordered" evidence="1">
    <location>
        <begin position="145"/>
        <end position="164"/>
    </location>
</feature>
<sequence length="354" mass="38550">MSTVLAPRVTVAQRDSVISIHKSLHSPQLDAAERDAFLIESARTLFRLRDCCASFTEDPALSDCLFDVRDAMKRHGFHSNGPFGKLYDHISDFAAAISISIRLNRKQALAAAAAERANAQAAAERQEHLDALEHMNKLKAWNDDDDVVSLGSEPEAEPAAGPMDPKDLAKLIFGLRVSIPKTPTSSPHPSMPELVTPSPSLADRAPGVSATSKPTRGRTGFHHSLPRLLDRRLQHAWGPRPSTPALSSHAVDAWRHQVASFPTRPVYLDDWVGSTRVSTALPANGAGFASTSRLSAPKRTRRGHRGGRRHRTKTTAVVIHGVPTSDSDDGKKACFFCSSLDHLVRRCPKLDANL</sequence>
<evidence type="ECO:0000313" key="3">
    <source>
        <dbReference type="Proteomes" id="UP000815677"/>
    </source>
</evidence>
<keyword evidence="3" id="KW-1185">Reference proteome</keyword>
<gene>
    <name evidence="2" type="ORF">MCHLO_04189</name>
</gene>
<protein>
    <recommendedName>
        <fullName evidence="4">CCHC-type domain-containing protein</fullName>
    </recommendedName>
</protein>